<dbReference type="InterPro" id="IPR011706">
    <property type="entry name" value="Cu-oxidase_C"/>
</dbReference>
<keyword evidence="3" id="KW-0134">Cell wall</keyword>
<dbReference type="PROSITE" id="PS00079">
    <property type="entry name" value="MULTICOPPER_OXIDASE1"/>
    <property type="match status" value="1"/>
</dbReference>
<dbReference type="SUPFAM" id="SSF49503">
    <property type="entry name" value="Cupredoxins"/>
    <property type="match status" value="3"/>
</dbReference>
<keyword evidence="4" id="KW-0479">Metal-binding</keyword>
<dbReference type="InterPro" id="IPR045087">
    <property type="entry name" value="Cu-oxidase_fam"/>
</dbReference>
<evidence type="ECO:0000313" key="16">
    <source>
        <dbReference type="Proteomes" id="UP000279259"/>
    </source>
</evidence>
<feature type="transmembrane region" description="Helical" evidence="11">
    <location>
        <begin position="49"/>
        <end position="70"/>
    </location>
</feature>
<dbReference type="InterPro" id="IPR001117">
    <property type="entry name" value="Cu-oxidase_2nd"/>
</dbReference>
<dbReference type="Pfam" id="PF07732">
    <property type="entry name" value="Cu-oxidase_3"/>
    <property type="match status" value="1"/>
</dbReference>
<keyword evidence="16" id="KW-1185">Reference proteome</keyword>
<reference evidence="15 16" key="1">
    <citation type="submission" date="2018-11" db="EMBL/GenBank/DDBJ databases">
        <title>Genome sequence of Saitozyma podzolica DSM 27192.</title>
        <authorList>
            <person name="Aliyu H."/>
            <person name="Gorte O."/>
            <person name="Ochsenreither K."/>
        </authorList>
    </citation>
    <scope>NUCLEOTIDE SEQUENCE [LARGE SCALE GENOMIC DNA]</scope>
    <source>
        <strain evidence="15 16">DSM 27192</strain>
    </source>
</reference>
<feature type="compositionally biased region" description="Low complexity" evidence="10">
    <location>
        <begin position="77"/>
        <end position="103"/>
    </location>
</feature>
<evidence type="ECO:0000259" key="13">
    <source>
        <dbReference type="Pfam" id="PF07731"/>
    </source>
</evidence>
<comment type="subcellular location">
    <subcellularLocation>
        <location evidence="1">Secreted</location>
        <location evidence="1">Cell wall</location>
    </subcellularLocation>
</comment>
<evidence type="ECO:0000256" key="8">
    <source>
        <dbReference type="ARBA" id="ARBA00023180"/>
    </source>
</evidence>
<dbReference type="CDD" id="cd13910">
    <property type="entry name" value="CuRO_3_MCO_like_4"/>
    <property type="match status" value="1"/>
</dbReference>
<dbReference type="FunFam" id="2.60.40.420:FF:000045">
    <property type="entry name" value="Laccase 2"/>
    <property type="match status" value="1"/>
</dbReference>
<evidence type="ECO:0000256" key="1">
    <source>
        <dbReference type="ARBA" id="ARBA00004191"/>
    </source>
</evidence>
<evidence type="ECO:0008006" key="17">
    <source>
        <dbReference type="Google" id="ProtNLM"/>
    </source>
</evidence>
<evidence type="ECO:0000256" key="4">
    <source>
        <dbReference type="ARBA" id="ARBA00022723"/>
    </source>
</evidence>
<dbReference type="EMBL" id="RSCD01000022">
    <property type="protein sequence ID" value="RSH83963.1"/>
    <property type="molecule type" value="Genomic_DNA"/>
</dbReference>
<evidence type="ECO:0000256" key="7">
    <source>
        <dbReference type="ARBA" id="ARBA00023157"/>
    </source>
</evidence>
<dbReference type="Pfam" id="PF00394">
    <property type="entry name" value="Cu-oxidase"/>
    <property type="match status" value="1"/>
</dbReference>
<dbReference type="InterPro" id="IPR002355">
    <property type="entry name" value="Cu_oxidase_Cu_BS"/>
</dbReference>
<dbReference type="STRING" id="1890683.A0A427XYR7"/>
<keyword evidence="8" id="KW-0325">Glycoprotein</keyword>
<evidence type="ECO:0000256" key="11">
    <source>
        <dbReference type="SAM" id="Phobius"/>
    </source>
</evidence>
<feature type="domain" description="Plastocyanin-like" evidence="12">
    <location>
        <begin position="268"/>
        <end position="478"/>
    </location>
</feature>
<comment type="caution">
    <text evidence="15">The sequence shown here is derived from an EMBL/GenBank/DDBJ whole genome shotgun (WGS) entry which is preliminary data.</text>
</comment>
<dbReference type="GO" id="GO:0016491">
    <property type="term" value="F:oxidoreductase activity"/>
    <property type="evidence" value="ECO:0007669"/>
    <property type="project" value="UniProtKB-KW"/>
</dbReference>
<evidence type="ECO:0000256" key="2">
    <source>
        <dbReference type="ARBA" id="ARBA00010609"/>
    </source>
</evidence>
<evidence type="ECO:0000256" key="10">
    <source>
        <dbReference type="SAM" id="MobiDB-lite"/>
    </source>
</evidence>
<dbReference type="InterPro" id="IPR033138">
    <property type="entry name" value="Cu_oxidase_CS"/>
</dbReference>
<protein>
    <recommendedName>
        <fullName evidence="17">Multicopper oxidase</fullName>
    </recommendedName>
</protein>
<accession>A0A427XYR7</accession>
<evidence type="ECO:0000259" key="14">
    <source>
        <dbReference type="Pfam" id="PF07732"/>
    </source>
</evidence>
<evidence type="ECO:0000256" key="9">
    <source>
        <dbReference type="ARBA" id="ARBA00055106"/>
    </source>
</evidence>
<keyword evidence="7" id="KW-1015">Disulfide bond</keyword>
<feature type="domain" description="Plastocyanin-like" evidence="14">
    <location>
        <begin position="146"/>
        <end position="255"/>
    </location>
</feature>
<dbReference type="OrthoDB" id="2121828at2759"/>
<keyword evidence="5" id="KW-0560">Oxidoreductase</keyword>
<evidence type="ECO:0000259" key="12">
    <source>
        <dbReference type="Pfam" id="PF00394"/>
    </source>
</evidence>
<keyword evidence="6" id="KW-0186">Copper</keyword>
<dbReference type="Pfam" id="PF07731">
    <property type="entry name" value="Cu-oxidase_2"/>
    <property type="match status" value="1"/>
</dbReference>
<sequence>MSSTPLEDLSAAASTTEPKPPVTGGELPAVGYGTQGSASGGKGRRRRMIILGGLVAIVVLALALGLGIGLGTKKHSSSVSDSSSGSSGNDTSTTSLSPGNSSSITTTIPLSSLLGDQSRYLLSSRNFTITNTTTTRVYNWTISEVWSTPGALTKPMIVINGISPGPVLEANLGDQVIVNVYNNMTNETAVHWHGQYQRGTNFMDGTYAITQCGIPPGETFVYNFTAQTVGTSWWHAHRLAQYTDGLFGPIVFHAANETAMTANKYDDEYTFVLNDMYNTQASALEWRFRAVGTGIDGQPGDEPTPDGGMINGVSQARCAYIPPTDLVIAERKRSLDGRPIAGSLTKRGSSGLRQRSTTAGTYYPETNYCGNATTTYWNATWVGGKTYRLRLVNAGTFVNTEFSIDNHTLTVIEADGVSVEPLNVSSINLAVAQRYSVLVTLNQPAGAYWIRNVLATDQVRYTGLDFNDTTLGVLRYEGVSETLLPANLPASSIGNLTAFDTTALVPAEKQDAQLPTQSAWIQFDMQYTSNNQHFMFINSTSWSPLGLGQAAIFDVTASTTSANQSLGDQFSVVNTQAGVFDLVVNSLDDGDHPFHLHGHTFQIMSQGDGRWTGDTSTLNTTNPMRRDTIVIPSYGHIVLRFATDNPGVWAFHCHITWHMEIGLLMTITDLPDQIAQFNYPSFIPEQCSRDTSLGFRRRSLTIDG</sequence>
<feature type="region of interest" description="Disordered" evidence="10">
    <location>
        <begin position="72"/>
        <end position="103"/>
    </location>
</feature>
<organism evidence="15 16">
    <name type="scientific">Saitozyma podzolica</name>
    <dbReference type="NCBI Taxonomy" id="1890683"/>
    <lineage>
        <taxon>Eukaryota</taxon>
        <taxon>Fungi</taxon>
        <taxon>Dikarya</taxon>
        <taxon>Basidiomycota</taxon>
        <taxon>Agaricomycotina</taxon>
        <taxon>Tremellomycetes</taxon>
        <taxon>Tremellales</taxon>
        <taxon>Trimorphomycetaceae</taxon>
        <taxon>Saitozyma</taxon>
    </lineage>
</organism>
<keyword evidence="11" id="KW-1133">Transmembrane helix</keyword>
<comment type="function">
    <text evidence="9">Laccase that catalyzes the oxidation of certain aromatic compounds, including L-dopa, to quinones, which then polymerize to melanin. Able to oxidize a wide variety of aromatic diphenol and diamino groups in the ortho, meta, and para positions but not monophenolic groups such as in phenol, tyramine, or tyrosine. Plays an important role in virulence. Plays a role in dissemination to extrapulmonary sites but is not involved in pulmonary growth or in elicitation of cellular immune responses in the lung.</text>
</comment>
<dbReference type="InterPro" id="IPR008972">
    <property type="entry name" value="Cupredoxin"/>
</dbReference>
<dbReference type="PANTHER" id="PTHR11709:SF414">
    <property type="entry name" value="ADR239WP"/>
    <property type="match status" value="1"/>
</dbReference>
<proteinExistence type="inferred from homology"/>
<name>A0A427XYR7_9TREE</name>
<dbReference type="PROSITE" id="PS00080">
    <property type="entry name" value="MULTICOPPER_OXIDASE2"/>
    <property type="match status" value="1"/>
</dbReference>
<dbReference type="AlphaFoldDB" id="A0A427XYR7"/>
<keyword evidence="3" id="KW-0964">Secreted</keyword>
<dbReference type="Proteomes" id="UP000279259">
    <property type="component" value="Unassembled WGS sequence"/>
</dbReference>
<keyword evidence="11" id="KW-0812">Transmembrane</keyword>
<dbReference type="GO" id="GO:0005507">
    <property type="term" value="F:copper ion binding"/>
    <property type="evidence" value="ECO:0007669"/>
    <property type="project" value="InterPro"/>
</dbReference>
<evidence type="ECO:0000256" key="6">
    <source>
        <dbReference type="ARBA" id="ARBA00023008"/>
    </source>
</evidence>
<gene>
    <name evidence="15" type="ORF">EHS25_005207</name>
</gene>
<evidence type="ECO:0000256" key="5">
    <source>
        <dbReference type="ARBA" id="ARBA00023002"/>
    </source>
</evidence>
<dbReference type="Gene3D" id="2.60.40.420">
    <property type="entry name" value="Cupredoxins - blue copper proteins"/>
    <property type="match status" value="3"/>
</dbReference>
<feature type="domain" description="Plastocyanin-like" evidence="13">
    <location>
        <begin position="562"/>
        <end position="671"/>
    </location>
</feature>
<keyword evidence="11" id="KW-0472">Membrane</keyword>
<evidence type="ECO:0000256" key="3">
    <source>
        <dbReference type="ARBA" id="ARBA00022512"/>
    </source>
</evidence>
<feature type="region of interest" description="Disordered" evidence="10">
    <location>
        <begin position="1"/>
        <end position="43"/>
    </location>
</feature>
<dbReference type="PANTHER" id="PTHR11709">
    <property type="entry name" value="MULTI-COPPER OXIDASE"/>
    <property type="match status" value="1"/>
</dbReference>
<evidence type="ECO:0000313" key="15">
    <source>
        <dbReference type="EMBL" id="RSH83963.1"/>
    </source>
</evidence>
<dbReference type="InterPro" id="IPR011707">
    <property type="entry name" value="Cu-oxidase-like_N"/>
</dbReference>
<comment type="similarity">
    <text evidence="2">Belongs to the multicopper oxidase family.</text>
</comment>